<proteinExistence type="predicted"/>
<protein>
    <submittedName>
        <fullName evidence="1">4614_t:CDS:1</fullName>
    </submittedName>
</protein>
<name>A0ACA9QGS2_9GLOM</name>
<accession>A0ACA9QGS2</accession>
<dbReference type="Proteomes" id="UP000789525">
    <property type="component" value="Unassembled WGS sequence"/>
</dbReference>
<reference evidence="1" key="1">
    <citation type="submission" date="2021-06" db="EMBL/GenBank/DDBJ databases">
        <authorList>
            <person name="Kallberg Y."/>
            <person name="Tangrot J."/>
            <person name="Rosling A."/>
        </authorList>
    </citation>
    <scope>NUCLEOTIDE SEQUENCE</scope>
    <source>
        <strain evidence="1">CL356</strain>
    </source>
</reference>
<comment type="caution">
    <text evidence="1">The sequence shown here is derived from an EMBL/GenBank/DDBJ whole genome shotgun (WGS) entry which is preliminary data.</text>
</comment>
<evidence type="ECO:0000313" key="1">
    <source>
        <dbReference type="EMBL" id="CAG8747662.1"/>
    </source>
</evidence>
<sequence>LPSRPNPPDDSEILFALFAGSVFLVPTVFAGAAHSPISQAHDRKGPRSRPNQISTEAQRLGISISQSILFRISSLSSWKALLERKREDSRFPLSITSRLAERWTSPWRTASCYDSEMKWASIPSSKLPIQQTLISMATIMN</sequence>
<gene>
    <name evidence="1" type="ORF">ACOLOM_LOCUS12528</name>
</gene>
<organism evidence="1 2">
    <name type="scientific">Acaulospora colombiana</name>
    <dbReference type="NCBI Taxonomy" id="27376"/>
    <lineage>
        <taxon>Eukaryota</taxon>
        <taxon>Fungi</taxon>
        <taxon>Fungi incertae sedis</taxon>
        <taxon>Mucoromycota</taxon>
        <taxon>Glomeromycotina</taxon>
        <taxon>Glomeromycetes</taxon>
        <taxon>Diversisporales</taxon>
        <taxon>Acaulosporaceae</taxon>
        <taxon>Acaulospora</taxon>
    </lineage>
</organism>
<feature type="non-terminal residue" evidence="1">
    <location>
        <position position="1"/>
    </location>
</feature>
<evidence type="ECO:0000313" key="2">
    <source>
        <dbReference type="Proteomes" id="UP000789525"/>
    </source>
</evidence>
<dbReference type="EMBL" id="CAJVPT010051353">
    <property type="protein sequence ID" value="CAG8747662.1"/>
    <property type="molecule type" value="Genomic_DNA"/>
</dbReference>
<keyword evidence="2" id="KW-1185">Reference proteome</keyword>